<reference evidence="1 2" key="1">
    <citation type="journal article" date="2022" name="Plant J.">
        <title>Chromosome-level genome of Camellia lanceoleosa provides a valuable resource for understanding genome evolution and self-incompatibility.</title>
        <authorList>
            <person name="Gong W."/>
            <person name="Xiao S."/>
            <person name="Wang L."/>
            <person name="Liao Z."/>
            <person name="Chang Y."/>
            <person name="Mo W."/>
            <person name="Hu G."/>
            <person name="Li W."/>
            <person name="Zhao G."/>
            <person name="Zhu H."/>
            <person name="Hu X."/>
            <person name="Ji K."/>
            <person name="Xiang X."/>
            <person name="Song Q."/>
            <person name="Yuan D."/>
            <person name="Jin S."/>
            <person name="Zhang L."/>
        </authorList>
    </citation>
    <scope>NUCLEOTIDE SEQUENCE [LARGE SCALE GENOMIC DNA]</scope>
    <source>
        <strain evidence="1">SQ_2022a</strain>
    </source>
</reference>
<keyword evidence="2" id="KW-1185">Reference proteome</keyword>
<dbReference type="EMBL" id="CM045761">
    <property type="protein sequence ID" value="KAI8015936.1"/>
    <property type="molecule type" value="Genomic_DNA"/>
</dbReference>
<protein>
    <submittedName>
        <fullName evidence="1">Ethylene-overproduction protein 1</fullName>
    </submittedName>
</protein>
<sequence length="226" mass="25842">MRAAEIFSRTRSVDSFNPDVVLELLSLANKFCSGDMKSACDAYLASLVYDMERAMLLIDSGLDETAPLLVAACLQVFMKSYQVQFTIQVQMAMEVDMKANTTVMLLERLGDCANEHWQTQIAFHQLGCVMLEREEYKRCPKVLGGCIRKRSLYCSGEEKMMDLDTATELDPTLSYRYKYRAVMMMEENKIGEAISEINRIIGFKVSPDCLELVLGFQFPWRIMKEL</sequence>
<evidence type="ECO:0000313" key="1">
    <source>
        <dbReference type="EMBL" id="KAI8015936.1"/>
    </source>
</evidence>
<evidence type="ECO:0000313" key="2">
    <source>
        <dbReference type="Proteomes" id="UP001060215"/>
    </source>
</evidence>
<gene>
    <name evidence="1" type="ORF">LOK49_LG05G00190</name>
</gene>
<proteinExistence type="predicted"/>
<dbReference type="Proteomes" id="UP001060215">
    <property type="component" value="Chromosome 4"/>
</dbReference>
<name>A0ACC0HV51_9ERIC</name>
<accession>A0ACC0HV51</accession>
<organism evidence="1 2">
    <name type="scientific">Camellia lanceoleosa</name>
    <dbReference type="NCBI Taxonomy" id="1840588"/>
    <lineage>
        <taxon>Eukaryota</taxon>
        <taxon>Viridiplantae</taxon>
        <taxon>Streptophyta</taxon>
        <taxon>Embryophyta</taxon>
        <taxon>Tracheophyta</taxon>
        <taxon>Spermatophyta</taxon>
        <taxon>Magnoliopsida</taxon>
        <taxon>eudicotyledons</taxon>
        <taxon>Gunneridae</taxon>
        <taxon>Pentapetalae</taxon>
        <taxon>asterids</taxon>
        <taxon>Ericales</taxon>
        <taxon>Theaceae</taxon>
        <taxon>Camellia</taxon>
    </lineage>
</organism>
<comment type="caution">
    <text evidence="1">The sequence shown here is derived from an EMBL/GenBank/DDBJ whole genome shotgun (WGS) entry which is preliminary data.</text>
</comment>